<keyword evidence="1" id="KW-1133">Transmembrane helix</keyword>
<sequence length="188" mass="19995">MTATIGVSFGAGSAAKRILIFAINVAVLLLGLTCSVLCLYQVKLMPETYEMIVSVIKESNLTTPEPVSLPPAVTVSKNDNYNDRILTRTTKKGRPRVGPQNGSSRYSQIPSIPVTLVILNSDDSVEIMGTVVTSSLGTQILDVTKPVTLLSQLTTATSTISSMMSKASTSSSILSTRLRDANSSIVEK</sequence>
<evidence type="ECO:0000313" key="2">
    <source>
        <dbReference type="EMBL" id="CAH0111350.1"/>
    </source>
</evidence>
<protein>
    <submittedName>
        <fullName evidence="2">Uncharacterized protein</fullName>
    </submittedName>
</protein>
<name>A0A8J2WPY2_9CRUS</name>
<keyword evidence="1" id="KW-0812">Transmembrane</keyword>
<evidence type="ECO:0000256" key="1">
    <source>
        <dbReference type="SAM" id="Phobius"/>
    </source>
</evidence>
<dbReference type="Proteomes" id="UP000789390">
    <property type="component" value="Unassembled WGS sequence"/>
</dbReference>
<proteinExistence type="predicted"/>
<dbReference type="OrthoDB" id="10529102at2759"/>
<dbReference type="EMBL" id="CAKKLH010000314">
    <property type="protein sequence ID" value="CAH0111350.1"/>
    <property type="molecule type" value="Genomic_DNA"/>
</dbReference>
<evidence type="ECO:0000313" key="3">
    <source>
        <dbReference type="Proteomes" id="UP000789390"/>
    </source>
</evidence>
<comment type="caution">
    <text evidence="2">The sequence shown here is derived from an EMBL/GenBank/DDBJ whole genome shotgun (WGS) entry which is preliminary data.</text>
</comment>
<organism evidence="2 3">
    <name type="scientific">Daphnia galeata</name>
    <dbReference type="NCBI Taxonomy" id="27404"/>
    <lineage>
        <taxon>Eukaryota</taxon>
        <taxon>Metazoa</taxon>
        <taxon>Ecdysozoa</taxon>
        <taxon>Arthropoda</taxon>
        <taxon>Crustacea</taxon>
        <taxon>Branchiopoda</taxon>
        <taxon>Diplostraca</taxon>
        <taxon>Cladocera</taxon>
        <taxon>Anomopoda</taxon>
        <taxon>Daphniidae</taxon>
        <taxon>Daphnia</taxon>
    </lineage>
</organism>
<feature type="transmembrane region" description="Helical" evidence="1">
    <location>
        <begin position="18"/>
        <end position="42"/>
    </location>
</feature>
<keyword evidence="3" id="KW-1185">Reference proteome</keyword>
<reference evidence="2" key="1">
    <citation type="submission" date="2021-11" db="EMBL/GenBank/DDBJ databases">
        <authorList>
            <person name="Schell T."/>
        </authorList>
    </citation>
    <scope>NUCLEOTIDE SEQUENCE</scope>
    <source>
        <strain evidence="2">M5</strain>
    </source>
</reference>
<dbReference type="AlphaFoldDB" id="A0A8J2WPY2"/>
<accession>A0A8J2WPY2</accession>
<keyword evidence="1" id="KW-0472">Membrane</keyword>
<gene>
    <name evidence="2" type="ORF">DGAL_LOCUS14990</name>
</gene>